<dbReference type="SUPFAM" id="SSF52266">
    <property type="entry name" value="SGNH hydrolase"/>
    <property type="match status" value="1"/>
</dbReference>
<dbReference type="GO" id="GO:0006629">
    <property type="term" value="P:lipid metabolic process"/>
    <property type="evidence" value="ECO:0007669"/>
    <property type="project" value="InterPro"/>
</dbReference>
<dbReference type="RefSeq" id="WP_257893144.1">
    <property type="nucleotide sequence ID" value="NZ_JAIMBW010000001.1"/>
</dbReference>
<proteinExistence type="predicted"/>
<protein>
    <submittedName>
        <fullName evidence="2">Arylesterase</fullName>
    </submittedName>
</protein>
<dbReference type="EMBL" id="JAIMBW010000001">
    <property type="protein sequence ID" value="MBY4893467.1"/>
    <property type="molecule type" value="Genomic_DNA"/>
</dbReference>
<dbReference type="GO" id="GO:0004622">
    <property type="term" value="F:phosphatidylcholine lysophospholipase activity"/>
    <property type="evidence" value="ECO:0007669"/>
    <property type="project" value="TreeGrafter"/>
</dbReference>
<accession>A0A975TRY3</accession>
<dbReference type="InterPro" id="IPR008265">
    <property type="entry name" value="Lipase_GDSL_AS"/>
</dbReference>
<dbReference type="InterPro" id="IPR051532">
    <property type="entry name" value="Ester_Hydrolysis_Enzymes"/>
</dbReference>
<dbReference type="InterPro" id="IPR036514">
    <property type="entry name" value="SGNH_hydro_sf"/>
</dbReference>
<evidence type="ECO:0000313" key="2">
    <source>
        <dbReference type="EMBL" id="QXL86188.1"/>
    </source>
</evidence>
<dbReference type="AlphaFoldDB" id="A0A975TRY3"/>
<dbReference type="PANTHER" id="PTHR30383">
    <property type="entry name" value="THIOESTERASE 1/PROTEASE 1/LYSOPHOSPHOLIPASE L1"/>
    <property type="match status" value="1"/>
</dbReference>
<reference evidence="2 3" key="1">
    <citation type="submission" date="2021-07" db="EMBL/GenBank/DDBJ databases">
        <title>Karlodiniumbacter phycospheric gen. nov., sp. nov., a phycosphere bacterium isolated from karlodinium veneficum.</title>
        <authorList>
            <person name="Peng Y."/>
            <person name="Jiang L."/>
            <person name="Lee J."/>
        </authorList>
    </citation>
    <scope>NUCLEOTIDE SEQUENCE</scope>
    <source>
        <strain evidence="2 3">N5</strain>
    </source>
</reference>
<organism evidence="2">
    <name type="scientific">Gymnodinialimonas phycosphaerae</name>
    <dbReference type="NCBI Taxonomy" id="2841589"/>
    <lineage>
        <taxon>Bacteria</taxon>
        <taxon>Pseudomonadati</taxon>
        <taxon>Pseudomonadota</taxon>
        <taxon>Alphaproteobacteria</taxon>
        <taxon>Rhodobacterales</taxon>
        <taxon>Paracoccaceae</taxon>
        <taxon>Gymnodinialimonas</taxon>
    </lineage>
</organism>
<dbReference type="InterPro" id="IPR013830">
    <property type="entry name" value="SGNH_hydro"/>
</dbReference>
<feature type="domain" description="SGNH hydrolase-type esterase" evidence="1">
    <location>
        <begin position="40"/>
        <end position="205"/>
    </location>
</feature>
<dbReference type="PROSITE" id="PS01098">
    <property type="entry name" value="LIPASE_GDSL_SER"/>
    <property type="match status" value="1"/>
</dbReference>
<dbReference type="Proteomes" id="UP000693972">
    <property type="component" value="Unassembled WGS sequence"/>
</dbReference>
<keyword evidence="3" id="KW-1185">Reference proteome</keyword>
<name>A0A975TRY3_9RHOB</name>
<dbReference type="Pfam" id="PF13472">
    <property type="entry name" value="Lipase_GDSL_2"/>
    <property type="match status" value="1"/>
</dbReference>
<gene>
    <name evidence="2" type="ORF">KUL25_11895</name>
</gene>
<dbReference type="Gene3D" id="3.40.50.1110">
    <property type="entry name" value="SGNH hydrolase"/>
    <property type="match status" value="1"/>
</dbReference>
<evidence type="ECO:0000259" key="1">
    <source>
        <dbReference type="Pfam" id="PF13472"/>
    </source>
</evidence>
<evidence type="ECO:0000313" key="3">
    <source>
        <dbReference type="Proteomes" id="UP000693972"/>
    </source>
</evidence>
<sequence>MSKLFRSLVTSYGALRQGGKVALFAMLATPAAAEETTILALGDSLTAGYGLFDAEGLVPQLHDWLEARGNDVRIINAGVSGDTTAGGLARVEWSLTPQVDAMIVALGGNDFLRGIDPDVSRANLDGIMQIARGADLEVLLVGIVASGNYGAEYQQQFNGMYPALADSYGTLLARDFFNGFRASVDAGAEVSDFMQRDGIHPNAAGVTLIVEDLGPQVEALIDRANRE</sequence>
<dbReference type="CDD" id="cd01822">
    <property type="entry name" value="Lysophospholipase_L1_like"/>
    <property type="match status" value="1"/>
</dbReference>
<dbReference type="PANTHER" id="PTHR30383:SF24">
    <property type="entry name" value="THIOESTERASE 1_PROTEASE 1_LYSOPHOSPHOLIPASE L1"/>
    <property type="match status" value="1"/>
</dbReference>
<dbReference type="EMBL" id="CP078073">
    <property type="protein sequence ID" value="QXL86188.1"/>
    <property type="molecule type" value="Genomic_DNA"/>
</dbReference>